<dbReference type="Proteomes" id="UP000256269">
    <property type="component" value="Unassembled WGS sequence"/>
</dbReference>
<dbReference type="Gene3D" id="3.40.50.880">
    <property type="match status" value="1"/>
</dbReference>
<gene>
    <name evidence="5" type="ORF">BCF44_1325</name>
</gene>
<feature type="domain" description="HTH araC/xylS-type" evidence="4">
    <location>
        <begin position="222"/>
        <end position="320"/>
    </location>
</feature>
<dbReference type="InterPro" id="IPR018062">
    <property type="entry name" value="HTH_AraC-typ_CS"/>
</dbReference>
<evidence type="ECO:0000259" key="4">
    <source>
        <dbReference type="PROSITE" id="PS01124"/>
    </source>
</evidence>
<dbReference type="InterPro" id="IPR029062">
    <property type="entry name" value="Class_I_gatase-like"/>
</dbReference>
<dbReference type="PANTHER" id="PTHR43130">
    <property type="entry name" value="ARAC-FAMILY TRANSCRIPTIONAL REGULATOR"/>
    <property type="match status" value="1"/>
</dbReference>
<keyword evidence="1" id="KW-0805">Transcription regulation</keyword>
<dbReference type="SUPFAM" id="SSF52317">
    <property type="entry name" value="Class I glutamine amidotransferase-like"/>
    <property type="match status" value="1"/>
</dbReference>
<evidence type="ECO:0000313" key="6">
    <source>
        <dbReference type="Proteomes" id="UP000256269"/>
    </source>
</evidence>
<dbReference type="SUPFAM" id="SSF46689">
    <property type="entry name" value="Homeodomain-like"/>
    <property type="match status" value="2"/>
</dbReference>
<dbReference type="PROSITE" id="PS00041">
    <property type="entry name" value="HTH_ARAC_FAMILY_1"/>
    <property type="match status" value="1"/>
</dbReference>
<dbReference type="PANTHER" id="PTHR43130:SF3">
    <property type="entry name" value="HTH-TYPE TRANSCRIPTIONAL REGULATOR RV1931C"/>
    <property type="match status" value="1"/>
</dbReference>
<keyword evidence="2" id="KW-0238">DNA-binding</keyword>
<sequence length="331" mass="36335">MQMKAPLAMKSPPVSRGRDRHVIAVPVLPDSVPLEVAVVQQVFGRRPFPGAGDLSSRYRVVLCGERRRQPLYCGVDLGDLAPLETVLTADTVLVPGVEDPFAPRSRSLLTVLRAAFLGGARMVGLCGGAFLLGRAGVLDGRRATTHWLYSQAFREEFPLTHVETDRVLVADGTVHTCAGELSTADIALHLLSLDIGDAYAEAIGRLLVVPGEQRSQHDRFMEDFLSWLREHVHEPLTLNQLAAHAHVSQRSLVRKFRQATGTSIFDWIGAERVARAKTLLETTDHLIADIAVMVGFGSAESLRRNFDKHVGTSARAYRAKFRPTRKGVDHG</sequence>
<dbReference type="Pfam" id="PF01965">
    <property type="entry name" value="DJ-1_PfpI"/>
    <property type="match status" value="1"/>
</dbReference>
<keyword evidence="6" id="KW-1185">Reference proteome</keyword>
<dbReference type="GO" id="GO:0003700">
    <property type="term" value="F:DNA-binding transcription factor activity"/>
    <property type="evidence" value="ECO:0007669"/>
    <property type="project" value="InterPro"/>
</dbReference>
<evidence type="ECO:0000313" key="5">
    <source>
        <dbReference type="EMBL" id="REH26434.1"/>
    </source>
</evidence>
<dbReference type="SMART" id="SM00342">
    <property type="entry name" value="HTH_ARAC"/>
    <property type="match status" value="1"/>
</dbReference>
<dbReference type="EMBL" id="QUNO01000032">
    <property type="protein sequence ID" value="REH26434.1"/>
    <property type="molecule type" value="Genomic_DNA"/>
</dbReference>
<dbReference type="PROSITE" id="PS01124">
    <property type="entry name" value="HTH_ARAC_FAMILY_2"/>
    <property type="match status" value="1"/>
</dbReference>
<accession>A0A3E0GT71</accession>
<comment type="caution">
    <text evidence="5">The sequence shown here is derived from an EMBL/GenBank/DDBJ whole genome shotgun (WGS) entry which is preliminary data.</text>
</comment>
<organism evidence="5 6">
    <name type="scientific">Kutzneria buriramensis</name>
    <dbReference type="NCBI Taxonomy" id="1045776"/>
    <lineage>
        <taxon>Bacteria</taxon>
        <taxon>Bacillati</taxon>
        <taxon>Actinomycetota</taxon>
        <taxon>Actinomycetes</taxon>
        <taxon>Pseudonocardiales</taxon>
        <taxon>Pseudonocardiaceae</taxon>
        <taxon>Kutzneria</taxon>
    </lineage>
</organism>
<keyword evidence="3" id="KW-0804">Transcription</keyword>
<evidence type="ECO:0000256" key="1">
    <source>
        <dbReference type="ARBA" id="ARBA00023015"/>
    </source>
</evidence>
<dbReference type="AlphaFoldDB" id="A0A3E0GT71"/>
<dbReference type="GO" id="GO:0043565">
    <property type="term" value="F:sequence-specific DNA binding"/>
    <property type="evidence" value="ECO:0007669"/>
    <property type="project" value="InterPro"/>
</dbReference>
<dbReference type="InterPro" id="IPR018060">
    <property type="entry name" value="HTH_AraC"/>
</dbReference>
<protein>
    <submittedName>
        <fullName evidence="5">Transcriptional regulator GlxA family with amidase domain</fullName>
    </submittedName>
</protein>
<name>A0A3E0GT71_9PSEU</name>
<dbReference type="InterPro" id="IPR009057">
    <property type="entry name" value="Homeodomain-like_sf"/>
</dbReference>
<evidence type="ECO:0000256" key="3">
    <source>
        <dbReference type="ARBA" id="ARBA00023163"/>
    </source>
</evidence>
<dbReference type="Gene3D" id="1.10.10.60">
    <property type="entry name" value="Homeodomain-like"/>
    <property type="match status" value="1"/>
</dbReference>
<reference evidence="5 6" key="1">
    <citation type="submission" date="2018-08" db="EMBL/GenBank/DDBJ databases">
        <title>Genomic Encyclopedia of Archaeal and Bacterial Type Strains, Phase II (KMG-II): from individual species to whole genera.</title>
        <authorList>
            <person name="Goeker M."/>
        </authorList>
    </citation>
    <scope>NUCLEOTIDE SEQUENCE [LARGE SCALE GENOMIC DNA]</scope>
    <source>
        <strain evidence="5 6">DSM 45791</strain>
    </source>
</reference>
<dbReference type="InterPro" id="IPR002818">
    <property type="entry name" value="DJ-1/PfpI"/>
</dbReference>
<dbReference type="Pfam" id="PF12833">
    <property type="entry name" value="HTH_18"/>
    <property type="match status" value="1"/>
</dbReference>
<dbReference type="InterPro" id="IPR052158">
    <property type="entry name" value="INH-QAR"/>
</dbReference>
<evidence type="ECO:0000256" key="2">
    <source>
        <dbReference type="ARBA" id="ARBA00023125"/>
    </source>
</evidence>
<proteinExistence type="predicted"/>
<dbReference type="OrthoDB" id="3992151at2"/>